<evidence type="ECO:0008006" key="2">
    <source>
        <dbReference type="Google" id="ProtNLM"/>
    </source>
</evidence>
<protein>
    <recommendedName>
        <fullName evidence="2">RRM domain-containing protein</fullName>
    </recommendedName>
</protein>
<name>A0A7S4JJ62_9EUKA</name>
<reference evidence="1" key="1">
    <citation type="submission" date="2021-01" db="EMBL/GenBank/DDBJ databases">
        <authorList>
            <person name="Corre E."/>
            <person name="Pelletier E."/>
            <person name="Niang G."/>
            <person name="Scheremetjew M."/>
            <person name="Finn R."/>
            <person name="Kale V."/>
            <person name="Holt S."/>
            <person name="Cochrane G."/>
            <person name="Meng A."/>
            <person name="Brown T."/>
            <person name="Cohen L."/>
        </authorList>
    </citation>
    <scope>NUCLEOTIDE SEQUENCE</scope>
    <source>
        <strain evidence="1">SoJaBio B1-5/56/2</strain>
    </source>
</reference>
<sequence>MFYGIMSMKERKSVCGHNEWLRRLLNPVNFNDVSWDEITRLTCRVCFCDRSFSSDQIPDDLKIVGELIDPPKRILFVHNLRTDTSQEEIFFHLNLCCQQNHQIEKIQYTPGSKFAFVQIGDPCIAAHLVEQGEFIDSCLRSVRIAYAKSQNLLITCSLFLLIEREARSGPLGYLPITPFLVFQIFQHFTSIRKIITLGTDGVPQKQTKVLMELATCYDAENALSFGSNFRVELSGHDRLDISITSGKNEKIQCCRNAPNCMYIADETVERTLREHFPPLQRTFYFSGERSEERNCTESP</sequence>
<proteinExistence type="predicted"/>
<evidence type="ECO:0000313" key="1">
    <source>
        <dbReference type="EMBL" id="CAE2265297.1"/>
    </source>
</evidence>
<dbReference type="EMBL" id="HBKR01001030">
    <property type="protein sequence ID" value="CAE2265297.1"/>
    <property type="molecule type" value="Transcribed_RNA"/>
</dbReference>
<dbReference type="GO" id="GO:0003676">
    <property type="term" value="F:nucleic acid binding"/>
    <property type="evidence" value="ECO:0007669"/>
    <property type="project" value="InterPro"/>
</dbReference>
<dbReference type="InterPro" id="IPR035979">
    <property type="entry name" value="RBD_domain_sf"/>
</dbReference>
<dbReference type="Gene3D" id="3.30.70.330">
    <property type="match status" value="1"/>
</dbReference>
<gene>
    <name evidence="1" type="ORF">NAES01612_LOCUS634</name>
</gene>
<dbReference type="AlphaFoldDB" id="A0A7S4JJ62"/>
<accession>A0A7S4JJ62</accession>
<dbReference type="SUPFAM" id="SSF54928">
    <property type="entry name" value="RNA-binding domain, RBD"/>
    <property type="match status" value="1"/>
</dbReference>
<dbReference type="InterPro" id="IPR012677">
    <property type="entry name" value="Nucleotide-bd_a/b_plait_sf"/>
</dbReference>
<organism evidence="1">
    <name type="scientific">Paramoeba aestuarina</name>
    <dbReference type="NCBI Taxonomy" id="180227"/>
    <lineage>
        <taxon>Eukaryota</taxon>
        <taxon>Amoebozoa</taxon>
        <taxon>Discosea</taxon>
        <taxon>Flabellinia</taxon>
        <taxon>Dactylopodida</taxon>
        <taxon>Paramoebidae</taxon>
        <taxon>Paramoeba</taxon>
    </lineage>
</organism>